<evidence type="ECO:0000313" key="3">
    <source>
        <dbReference type="EMBL" id="KKR51229.1"/>
    </source>
</evidence>
<keyword evidence="2" id="KW-0479">Metal-binding</keyword>
<dbReference type="PANTHER" id="PTHR10458">
    <property type="entry name" value="PEPTIDE DEFORMYLASE"/>
    <property type="match status" value="1"/>
</dbReference>
<dbReference type="InterPro" id="IPR023635">
    <property type="entry name" value="Peptide_deformylase"/>
</dbReference>
<dbReference type="Gene3D" id="3.90.45.10">
    <property type="entry name" value="Peptide deformylase"/>
    <property type="match status" value="1"/>
</dbReference>
<dbReference type="PATRIC" id="fig|1618405.3.peg.197"/>
<gene>
    <name evidence="2" type="primary">def</name>
    <name evidence="3" type="ORF">UT84_C0002G0090</name>
</gene>
<evidence type="ECO:0000313" key="4">
    <source>
        <dbReference type="Proteomes" id="UP000034531"/>
    </source>
</evidence>
<dbReference type="HAMAP" id="MF_00163">
    <property type="entry name" value="Pep_deformylase"/>
    <property type="match status" value="1"/>
</dbReference>
<protein>
    <recommendedName>
        <fullName evidence="2">Peptide deformylase</fullName>
        <shortName evidence="2">PDF</shortName>
        <ecNumber evidence="2">3.5.1.88</ecNumber>
    </recommendedName>
    <alternativeName>
        <fullName evidence="2">Polypeptide deformylase</fullName>
    </alternativeName>
</protein>
<dbReference type="PANTHER" id="PTHR10458:SF22">
    <property type="entry name" value="PEPTIDE DEFORMYLASE"/>
    <property type="match status" value="1"/>
</dbReference>
<dbReference type="GO" id="GO:0046872">
    <property type="term" value="F:metal ion binding"/>
    <property type="evidence" value="ECO:0007669"/>
    <property type="project" value="UniProtKB-KW"/>
</dbReference>
<dbReference type="Proteomes" id="UP000034531">
    <property type="component" value="Unassembled WGS sequence"/>
</dbReference>
<accession>A0A0G0REW1</accession>
<feature type="binding site" evidence="2">
    <location>
        <position position="135"/>
    </location>
    <ligand>
        <name>Fe cation</name>
        <dbReference type="ChEBI" id="CHEBI:24875"/>
    </ligand>
</feature>
<dbReference type="NCBIfam" id="TIGR00079">
    <property type="entry name" value="pept_deformyl"/>
    <property type="match status" value="1"/>
</dbReference>
<feature type="binding site" evidence="2">
    <location>
        <position position="93"/>
    </location>
    <ligand>
        <name>Fe cation</name>
        <dbReference type="ChEBI" id="CHEBI:24875"/>
    </ligand>
</feature>
<dbReference type="Pfam" id="PF01327">
    <property type="entry name" value="Pep_deformylase"/>
    <property type="match status" value="1"/>
</dbReference>
<dbReference type="GO" id="GO:0006412">
    <property type="term" value="P:translation"/>
    <property type="evidence" value="ECO:0007669"/>
    <property type="project" value="UniProtKB-UniRule"/>
</dbReference>
<evidence type="ECO:0000256" key="1">
    <source>
        <dbReference type="ARBA" id="ARBA00010759"/>
    </source>
</evidence>
<feature type="active site" evidence="2">
    <location>
        <position position="136"/>
    </location>
</feature>
<dbReference type="NCBIfam" id="NF001159">
    <property type="entry name" value="PRK00150.1-3"/>
    <property type="match status" value="1"/>
</dbReference>
<dbReference type="PIRSF" id="PIRSF004749">
    <property type="entry name" value="Pep_def"/>
    <property type="match status" value="1"/>
</dbReference>
<dbReference type="EC" id="3.5.1.88" evidence="2"/>
<dbReference type="EMBL" id="LBYI01000002">
    <property type="protein sequence ID" value="KKR51229.1"/>
    <property type="molecule type" value="Genomic_DNA"/>
</dbReference>
<dbReference type="AlphaFoldDB" id="A0A0G0REW1"/>
<dbReference type="GO" id="GO:0042586">
    <property type="term" value="F:peptide deformylase activity"/>
    <property type="evidence" value="ECO:0007669"/>
    <property type="project" value="UniProtKB-UniRule"/>
</dbReference>
<organism evidence="3 4">
    <name type="scientific">Candidatus Curtissbacteria bacterium GW2011_GWA1_40_16</name>
    <dbReference type="NCBI Taxonomy" id="1618405"/>
    <lineage>
        <taxon>Bacteria</taxon>
        <taxon>Candidatus Curtissiibacteriota</taxon>
    </lineage>
</organism>
<name>A0A0G0REW1_9BACT</name>
<dbReference type="InterPro" id="IPR036821">
    <property type="entry name" value="Peptide_deformylase_sf"/>
</dbReference>
<comment type="function">
    <text evidence="2">Removes the formyl group from the N-terminal Met of newly synthesized proteins. Requires at least a dipeptide for an efficient rate of reaction. N-terminal L-methionine is a prerequisite for activity but the enzyme has broad specificity at other positions.</text>
</comment>
<feature type="binding site" evidence="2">
    <location>
        <position position="139"/>
    </location>
    <ligand>
        <name>Fe cation</name>
        <dbReference type="ChEBI" id="CHEBI:24875"/>
    </ligand>
</feature>
<comment type="caution">
    <text evidence="3">The sequence shown here is derived from an EMBL/GenBank/DDBJ whole genome shotgun (WGS) entry which is preliminary data.</text>
</comment>
<evidence type="ECO:0000256" key="2">
    <source>
        <dbReference type="HAMAP-Rule" id="MF_00163"/>
    </source>
</evidence>
<keyword evidence="2" id="KW-0648">Protein biosynthesis</keyword>
<reference evidence="3 4" key="1">
    <citation type="journal article" date="2015" name="Nature">
        <title>rRNA introns, odd ribosomes, and small enigmatic genomes across a large radiation of phyla.</title>
        <authorList>
            <person name="Brown C.T."/>
            <person name="Hug L.A."/>
            <person name="Thomas B.C."/>
            <person name="Sharon I."/>
            <person name="Castelle C.J."/>
            <person name="Singh A."/>
            <person name="Wilkins M.J."/>
            <person name="Williams K.H."/>
            <person name="Banfield J.F."/>
        </authorList>
    </citation>
    <scope>NUCLEOTIDE SEQUENCE [LARGE SCALE GENOMIC DNA]</scope>
</reference>
<proteinExistence type="inferred from homology"/>
<keyword evidence="2" id="KW-0378">Hydrolase</keyword>
<keyword evidence="2" id="KW-0408">Iron</keyword>
<dbReference type="PRINTS" id="PR01576">
    <property type="entry name" value="PDEFORMYLASE"/>
</dbReference>
<sequence length="175" mass="19695">MIKDILKIPEDNQALRQKSQAITTFDKSVEGIIADLTDTIEAQVDPIGLGLSAPQIGVFKRVFIARIRNKLKSFVNPKVAKFSKNETSFLEGCFSVPEIYGHVVRPSEIDLQSQDMHGKASLIHYKGVPARIIQHEIDHLDGILFIDHVHDQNGKVFKVEKDKRGKEQFVEVPLP</sequence>
<comment type="similarity">
    <text evidence="1 2">Belongs to the polypeptide deformylase family.</text>
</comment>
<dbReference type="CDD" id="cd00487">
    <property type="entry name" value="Pep_deformylase"/>
    <property type="match status" value="1"/>
</dbReference>
<dbReference type="SUPFAM" id="SSF56420">
    <property type="entry name" value="Peptide deformylase"/>
    <property type="match status" value="1"/>
</dbReference>
<comment type="cofactor">
    <cofactor evidence="2">
        <name>Fe(2+)</name>
        <dbReference type="ChEBI" id="CHEBI:29033"/>
    </cofactor>
    <text evidence="2">Binds 1 Fe(2+) ion.</text>
</comment>
<comment type="catalytic activity">
    <reaction evidence="2">
        <text>N-terminal N-formyl-L-methionyl-[peptide] + H2O = N-terminal L-methionyl-[peptide] + formate</text>
        <dbReference type="Rhea" id="RHEA:24420"/>
        <dbReference type="Rhea" id="RHEA-COMP:10639"/>
        <dbReference type="Rhea" id="RHEA-COMP:10640"/>
        <dbReference type="ChEBI" id="CHEBI:15377"/>
        <dbReference type="ChEBI" id="CHEBI:15740"/>
        <dbReference type="ChEBI" id="CHEBI:49298"/>
        <dbReference type="ChEBI" id="CHEBI:64731"/>
        <dbReference type="EC" id="3.5.1.88"/>
    </reaction>
</comment>